<dbReference type="OrthoDB" id="16989at2759"/>
<organism evidence="5 6">
    <name type="scientific">Tieghemostelium lacteum</name>
    <name type="common">Slime mold</name>
    <name type="synonym">Dictyostelium lacteum</name>
    <dbReference type="NCBI Taxonomy" id="361077"/>
    <lineage>
        <taxon>Eukaryota</taxon>
        <taxon>Amoebozoa</taxon>
        <taxon>Evosea</taxon>
        <taxon>Eumycetozoa</taxon>
        <taxon>Dictyostelia</taxon>
        <taxon>Dictyosteliales</taxon>
        <taxon>Raperosteliaceae</taxon>
        <taxon>Tieghemostelium</taxon>
    </lineage>
</organism>
<keyword evidence="3" id="KW-0732">Signal</keyword>
<dbReference type="PROSITE" id="PS51352">
    <property type="entry name" value="THIOREDOXIN_2"/>
    <property type="match status" value="1"/>
</dbReference>
<name>A0A151Z5D3_TIELA</name>
<dbReference type="FunCoup" id="A0A151Z5D3">
    <property type="interactions" value="21"/>
</dbReference>
<reference evidence="5 6" key="1">
    <citation type="submission" date="2015-12" db="EMBL/GenBank/DDBJ databases">
        <title>Dictyostelia acquired genes for synthesis and detection of signals that induce cell-type specialization by lateral gene transfer from prokaryotes.</title>
        <authorList>
            <person name="Gloeckner G."/>
            <person name="Schaap P."/>
        </authorList>
    </citation>
    <scope>NUCLEOTIDE SEQUENCE [LARGE SCALE GENOMIC DNA]</scope>
    <source>
        <strain evidence="5 6">TK</strain>
    </source>
</reference>
<protein>
    <recommendedName>
        <fullName evidence="4">Thioredoxin domain-containing protein</fullName>
    </recommendedName>
</protein>
<sequence length="296" mass="33610">MKYLIFVVTLLLLGTSLAKQDDWNFEEANVSVLSKSIDSFIKPNQGSVVLFYGKNKESEKFMNIFLKVSTSYMEDGNEKIKFGVVNVEKEFNIKSKFEIENTPTVIYYQKGLEVAEFLLGKSRSNFEQFLESPTKFPSQPFRGPASWGEDQSLVAHLSNRNFTSFLKLNPYSLVMFYSPNCGHCVKMKPAYSYASIIVRNENIGAFAAVDCSTSKQICTQYNIEGYPTLHLFLNSKIDMAYPGDRSKEDLITFFKENKFVEPLSGNEGSSKEDTNFILSPNLPPNPKSKKNIKEEL</sequence>
<gene>
    <name evidence="5" type="ORF">DLAC_10427</name>
</gene>
<comment type="similarity">
    <text evidence="1">Belongs to the protein disulfide isomerase family.</text>
</comment>
<evidence type="ECO:0000259" key="4">
    <source>
        <dbReference type="PROSITE" id="PS51352"/>
    </source>
</evidence>
<proteinExistence type="inferred from homology"/>
<dbReference type="Proteomes" id="UP000076078">
    <property type="component" value="Unassembled WGS sequence"/>
</dbReference>
<dbReference type="EMBL" id="LODT01000042">
    <property type="protein sequence ID" value="KYQ89183.1"/>
    <property type="molecule type" value="Genomic_DNA"/>
</dbReference>
<comment type="caution">
    <text evidence="5">The sequence shown here is derived from an EMBL/GenBank/DDBJ whole genome shotgun (WGS) entry which is preliminary data.</text>
</comment>
<dbReference type="Pfam" id="PF00085">
    <property type="entry name" value="Thioredoxin"/>
    <property type="match status" value="1"/>
</dbReference>
<evidence type="ECO:0000313" key="5">
    <source>
        <dbReference type="EMBL" id="KYQ89183.1"/>
    </source>
</evidence>
<dbReference type="InterPro" id="IPR013766">
    <property type="entry name" value="Thioredoxin_domain"/>
</dbReference>
<dbReference type="PANTHER" id="PTHR45672:SF18">
    <property type="entry name" value="THIOREDOXIN DOMAIN-CONTAINING PROTEIN"/>
    <property type="match status" value="1"/>
</dbReference>
<dbReference type="GO" id="GO:0005783">
    <property type="term" value="C:endoplasmic reticulum"/>
    <property type="evidence" value="ECO:0007669"/>
    <property type="project" value="TreeGrafter"/>
</dbReference>
<dbReference type="InParanoid" id="A0A151Z5D3"/>
<dbReference type="STRING" id="361077.A0A151Z5D3"/>
<evidence type="ECO:0000256" key="2">
    <source>
        <dbReference type="SAM" id="MobiDB-lite"/>
    </source>
</evidence>
<dbReference type="PROSITE" id="PS00194">
    <property type="entry name" value="THIOREDOXIN_1"/>
    <property type="match status" value="1"/>
</dbReference>
<feature type="signal peptide" evidence="3">
    <location>
        <begin position="1"/>
        <end position="18"/>
    </location>
</feature>
<dbReference type="Gene3D" id="3.40.30.10">
    <property type="entry name" value="Glutaredoxin"/>
    <property type="match status" value="2"/>
</dbReference>
<dbReference type="GO" id="GO:0006457">
    <property type="term" value="P:protein folding"/>
    <property type="evidence" value="ECO:0007669"/>
    <property type="project" value="TreeGrafter"/>
</dbReference>
<dbReference type="OMA" id="CGHCERM"/>
<feature type="region of interest" description="Disordered" evidence="2">
    <location>
        <begin position="262"/>
        <end position="296"/>
    </location>
</feature>
<dbReference type="AlphaFoldDB" id="A0A151Z5D3"/>
<dbReference type="InterPro" id="IPR051063">
    <property type="entry name" value="PDI"/>
</dbReference>
<dbReference type="InterPro" id="IPR036249">
    <property type="entry name" value="Thioredoxin-like_sf"/>
</dbReference>
<keyword evidence="6" id="KW-1185">Reference proteome</keyword>
<evidence type="ECO:0000256" key="3">
    <source>
        <dbReference type="SAM" id="SignalP"/>
    </source>
</evidence>
<feature type="domain" description="Thioredoxin" evidence="4">
    <location>
        <begin position="130"/>
        <end position="259"/>
    </location>
</feature>
<accession>A0A151Z5D3</accession>
<dbReference type="SUPFAM" id="SSF52833">
    <property type="entry name" value="Thioredoxin-like"/>
    <property type="match status" value="2"/>
</dbReference>
<feature type="chain" id="PRO_5007592847" description="Thioredoxin domain-containing protein" evidence="3">
    <location>
        <begin position="19"/>
        <end position="296"/>
    </location>
</feature>
<dbReference type="CDD" id="cd02947">
    <property type="entry name" value="TRX_family"/>
    <property type="match status" value="1"/>
</dbReference>
<evidence type="ECO:0000256" key="1">
    <source>
        <dbReference type="ARBA" id="ARBA00006347"/>
    </source>
</evidence>
<dbReference type="GO" id="GO:0003756">
    <property type="term" value="F:protein disulfide isomerase activity"/>
    <property type="evidence" value="ECO:0007669"/>
    <property type="project" value="TreeGrafter"/>
</dbReference>
<evidence type="ECO:0000313" key="6">
    <source>
        <dbReference type="Proteomes" id="UP000076078"/>
    </source>
</evidence>
<dbReference type="InterPro" id="IPR017937">
    <property type="entry name" value="Thioredoxin_CS"/>
</dbReference>
<dbReference type="PANTHER" id="PTHR45672">
    <property type="entry name" value="PROTEIN DISULFIDE-ISOMERASE C17H9.14C-RELATED"/>
    <property type="match status" value="1"/>
</dbReference>